<name>A0A9D4PKP9_RHISA</name>
<reference evidence="2" key="1">
    <citation type="journal article" date="2020" name="Cell">
        <title>Large-Scale Comparative Analyses of Tick Genomes Elucidate Their Genetic Diversity and Vector Capacities.</title>
        <authorList>
            <consortium name="Tick Genome and Microbiome Consortium (TIGMIC)"/>
            <person name="Jia N."/>
            <person name="Wang J."/>
            <person name="Shi W."/>
            <person name="Du L."/>
            <person name="Sun Y."/>
            <person name="Zhan W."/>
            <person name="Jiang J.F."/>
            <person name="Wang Q."/>
            <person name="Zhang B."/>
            <person name="Ji P."/>
            <person name="Bell-Sakyi L."/>
            <person name="Cui X.M."/>
            <person name="Yuan T.T."/>
            <person name="Jiang B.G."/>
            <person name="Yang W.F."/>
            <person name="Lam T.T."/>
            <person name="Chang Q.C."/>
            <person name="Ding S.J."/>
            <person name="Wang X.J."/>
            <person name="Zhu J.G."/>
            <person name="Ruan X.D."/>
            <person name="Zhao L."/>
            <person name="Wei J.T."/>
            <person name="Ye R.Z."/>
            <person name="Que T.C."/>
            <person name="Du C.H."/>
            <person name="Zhou Y.H."/>
            <person name="Cheng J.X."/>
            <person name="Dai P.F."/>
            <person name="Guo W.B."/>
            <person name="Han X.H."/>
            <person name="Huang E.J."/>
            <person name="Li L.F."/>
            <person name="Wei W."/>
            <person name="Gao Y.C."/>
            <person name="Liu J.Z."/>
            <person name="Shao H.Z."/>
            <person name="Wang X."/>
            <person name="Wang C.C."/>
            <person name="Yang T.C."/>
            <person name="Huo Q.B."/>
            <person name="Li W."/>
            <person name="Chen H.Y."/>
            <person name="Chen S.E."/>
            <person name="Zhou L.G."/>
            <person name="Ni X.B."/>
            <person name="Tian J.H."/>
            <person name="Sheng Y."/>
            <person name="Liu T."/>
            <person name="Pan Y.S."/>
            <person name="Xia L.Y."/>
            <person name="Li J."/>
            <person name="Zhao F."/>
            <person name="Cao W.C."/>
        </authorList>
    </citation>
    <scope>NUCLEOTIDE SEQUENCE</scope>
    <source>
        <strain evidence="2">Rsan-2018</strain>
    </source>
</reference>
<comment type="caution">
    <text evidence="2">The sequence shown here is derived from an EMBL/GenBank/DDBJ whole genome shotgun (WGS) entry which is preliminary data.</text>
</comment>
<protein>
    <submittedName>
        <fullName evidence="2">Uncharacterized protein</fullName>
    </submittedName>
</protein>
<accession>A0A9D4PKP9</accession>
<sequence length="120" mass="12803">MQLDTILTLNGVAAQPPMHDILLDALPIELRHLAAASSSSTQPYEDLCAAVLAGYGETCQPLPARLEFQASPPTLRVVPTGPWPSPAQDLTPPTTAPSTSTDHTSINSCGRPPRRGRRRP</sequence>
<evidence type="ECO:0000313" key="3">
    <source>
        <dbReference type="Proteomes" id="UP000821837"/>
    </source>
</evidence>
<keyword evidence="3" id="KW-1185">Reference proteome</keyword>
<feature type="compositionally biased region" description="Low complexity" evidence="1">
    <location>
        <begin position="91"/>
        <end position="105"/>
    </location>
</feature>
<evidence type="ECO:0000313" key="2">
    <source>
        <dbReference type="EMBL" id="KAH7944523.1"/>
    </source>
</evidence>
<reference evidence="2" key="2">
    <citation type="submission" date="2021-09" db="EMBL/GenBank/DDBJ databases">
        <authorList>
            <person name="Jia N."/>
            <person name="Wang J."/>
            <person name="Shi W."/>
            <person name="Du L."/>
            <person name="Sun Y."/>
            <person name="Zhan W."/>
            <person name="Jiang J."/>
            <person name="Wang Q."/>
            <person name="Zhang B."/>
            <person name="Ji P."/>
            <person name="Sakyi L.B."/>
            <person name="Cui X."/>
            <person name="Yuan T."/>
            <person name="Jiang B."/>
            <person name="Yang W."/>
            <person name="Lam T.T.-Y."/>
            <person name="Chang Q."/>
            <person name="Ding S."/>
            <person name="Wang X."/>
            <person name="Zhu J."/>
            <person name="Ruan X."/>
            <person name="Zhao L."/>
            <person name="Wei J."/>
            <person name="Que T."/>
            <person name="Du C."/>
            <person name="Cheng J."/>
            <person name="Dai P."/>
            <person name="Han X."/>
            <person name="Huang E."/>
            <person name="Gao Y."/>
            <person name="Liu J."/>
            <person name="Shao H."/>
            <person name="Ye R."/>
            <person name="Li L."/>
            <person name="Wei W."/>
            <person name="Wang X."/>
            <person name="Wang C."/>
            <person name="Huo Q."/>
            <person name="Li W."/>
            <person name="Guo W."/>
            <person name="Chen H."/>
            <person name="Chen S."/>
            <person name="Zhou L."/>
            <person name="Zhou L."/>
            <person name="Ni X."/>
            <person name="Tian J."/>
            <person name="Zhou Y."/>
            <person name="Sheng Y."/>
            <person name="Liu T."/>
            <person name="Pan Y."/>
            <person name="Xia L."/>
            <person name="Li J."/>
            <person name="Zhao F."/>
            <person name="Cao W."/>
        </authorList>
    </citation>
    <scope>NUCLEOTIDE SEQUENCE</scope>
    <source>
        <strain evidence="2">Rsan-2018</strain>
        <tissue evidence="2">Larvae</tissue>
    </source>
</reference>
<organism evidence="2 3">
    <name type="scientific">Rhipicephalus sanguineus</name>
    <name type="common">Brown dog tick</name>
    <name type="synonym">Ixodes sanguineus</name>
    <dbReference type="NCBI Taxonomy" id="34632"/>
    <lineage>
        <taxon>Eukaryota</taxon>
        <taxon>Metazoa</taxon>
        <taxon>Ecdysozoa</taxon>
        <taxon>Arthropoda</taxon>
        <taxon>Chelicerata</taxon>
        <taxon>Arachnida</taxon>
        <taxon>Acari</taxon>
        <taxon>Parasitiformes</taxon>
        <taxon>Ixodida</taxon>
        <taxon>Ixodoidea</taxon>
        <taxon>Ixodidae</taxon>
        <taxon>Rhipicephalinae</taxon>
        <taxon>Rhipicephalus</taxon>
        <taxon>Rhipicephalus</taxon>
    </lineage>
</organism>
<feature type="region of interest" description="Disordered" evidence="1">
    <location>
        <begin position="73"/>
        <end position="120"/>
    </location>
</feature>
<dbReference type="Proteomes" id="UP000821837">
    <property type="component" value="Unassembled WGS sequence"/>
</dbReference>
<dbReference type="EMBL" id="JABSTV010001253">
    <property type="protein sequence ID" value="KAH7944523.1"/>
    <property type="molecule type" value="Genomic_DNA"/>
</dbReference>
<evidence type="ECO:0000256" key="1">
    <source>
        <dbReference type="SAM" id="MobiDB-lite"/>
    </source>
</evidence>
<gene>
    <name evidence="2" type="ORF">HPB52_021055</name>
</gene>
<dbReference type="AlphaFoldDB" id="A0A9D4PKP9"/>
<proteinExistence type="predicted"/>